<name>A0ABQ3L836_9SPHN</name>
<dbReference type="InterPro" id="IPR029032">
    <property type="entry name" value="AhpD-like"/>
</dbReference>
<reference evidence="2" key="1">
    <citation type="journal article" date="2019" name="Int. J. Syst. Evol. Microbiol.">
        <title>The Global Catalogue of Microorganisms (GCM) 10K type strain sequencing project: providing services to taxonomists for standard genome sequencing and annotation.</title>
        <authorList>
            <consortium name="The Broad Institute Genomics Platform"/>
            <consortium name="The Broad Institute Genome Sequencing Center for Infectious Disease"/>
            <person name="Wu L."/>
            <person name="Ma J."/>
        </authorList>
    </citation>
    <scope>NUCLEOTIDE SEQUENCE [LARGE SCALE GENOMIC DNA]</scope>
    <source>
        <strain evidence="2">CGMCC 1.8957</strain>
    </source>
</reference>
<gene>
    <name evidence="1" type="ORF">GCM10008023_02640</name>
</gene>
<keyword evidence="2" id="KW-1185">Reference proteome</keyword>
<dbReference type="RefSeq" id="WP_189674794.1">
    <property type="nucleotide sequence ID" value="NZ_BNAQ01000001.1"/>
</dbReference>
<dbReference type="Proteomes" id="UP000652430">
    <property type="component" value="Unassembled WGS sequence"/>
</dbReference>
<dbReference type="EMBL" id="BNAQ01000001">
    <property type="protein sequence ID" value="GHH07972.1"/>
    <property type="molecule type" value="Genomic_DNA"/>
</dbReference>
<sequence>MAYLDLDNMFAAPVTSRSQTPATAGLAGFSALEWSVIALAQRDTLGSLTTPGRLARALGGVFGRGTASRLADPKLEALRRAAVHARHRGFALPTAEIAHFHSVGFSEAQLETLITSVTGMRVGRTDRRIFA</sequence>
<protein>
    <submittedName>
        <fullName evidence="1">Uncharacterized protein</fullName>
    </submittedName>
</protein>
<comment type="caution">
    <text evidence="1">The sequence shown here is derived from an EMBL/GenBank/DDBJ whole genome shotgun (WGS) entry which is preliminary data.</text>
</comment>
<dbReference type="SUPFAM" id="SSF69118">
    <property type="entry name" value="AhpD-like"/>
    <property type="match status" value="1"/>
</dbReference>
<accession>A0ABQ3L836</accession>
<organism evidence="1 2">
    <name type="scientific">Sphingomonas glacialis</name>
    <dbReference type="NCBI Taxonomy" id="658225"/>
    <lineage>
        <taxon>Bacteria</taxon>
        <taxon>Pseudomonadati</taxon>
        <taxon>Pseudomonadota</taxon>
        <taxon>Alphaproteobacteria</taxon>
        <taxon>Sphingomonadales</taxon>
        <taxon>Sphingomonadaceae</taxon>
        <taxon>Sphingomonas</taxon>
    </lineage>
</organism>
<proteinExistence type="predicted"/>
<evidence type="ECO:0000313" key="1">
    <source>
        <dbReference type="EMBL" id="GHH07972.1"/>
    </source>
</evidence>
<evidence type="ECO:0000313" key="2">
    <source>
        <dbReference type="Proteomes" id="UP000652430"/>
    </source>
</evidence>